<evidence type="ECO:0000313" key="1">
    <source>
        <dbReference type="EMBL" id="MBB5888195.1"/>
    </source>
</evidence>
<name>A0A841C6U6_9LACT</name>
<dbReference type="RefSeq" id="WP_183540013.1">
    <property type="nucleotide sequence ID" value="NZ_JACHHV010000016.1"/>
</dbReference>
<dbReference type="EMBL" id="JACHHV010000016">
    <property type="protein sequence ID" value="MBB5888195.1"/>
    <property type="molecule type" value="Genomic_DNA"/>
</dbReference>
<evidence type="ECO:0000313" key="2">
    <source>
        <dbReference type="Proteomes" id="UP000562464"/>
    </source>
</evidence>
<reference evidence="1 2" key="1">
    <citation type="submission" date="2020-08" db="EMBL/GenBank/DDBJ databases">
        <title>Genomic Encyclopedia of Type Strains, Phase IV (KMG-IV): sequencing the most valuable type-strain genomes for metagenomic binning, comparative biology and taxonomic classification.</title>
        <authorList>
            <person name="Goeker M."/>
        </authorList>
    </citation>
    <scope>NUCLEOTIDE SEQUENCE [LARGE SCALE GENOMIC DNA]</scope>
    <source>
        <strain evidence="1 2">DSM 14925</strain>
    </source>
</reference>
<gene>
    <name evidence="1" type="ORF">HNQ37_001087</name>
</gene>
<dbReference type="Proteomes" id="UP000562464">
    <property type="component" value="Unassembled WGS sequence"/>
</dbReference>
<sequence>MKEYFVTEGNSNNYAGLNYMFKSVIDVKYYEEAKKNVQVSDTTSDVSGWLIKFAICHTFPILSRYFQ</sequence>
<dbReference type="AlphaFoldDB" id="A0A841C6U6"/>
<organism evidence="1 2">
    <name type="scientific">Lactovum miscens</name>
    <dbReference type="NCBI Taxonomy" id="190387"/>
    <lineage>
        <taxon>Bacteria</taxon>
        <taxon>Bacillati</taxon>
        <taxon>Bacillota</taxon>
        <taxon>Bacilli</taxon>
        <taxon>Lactobacillales</taxon>
        <taxon>Streptococcaceae</taxon>
        <taxon>Lactovum</taxon>
    </lineage>
</organism>
<protein>
    <submittedName>
        <fullName evidence="1">Uncharacterized protein</fullName>
    </submittedName>
</protein>
<keyword evidence="2" id="KW-1185">Reference proteome</keyword>
<accession>A0A841C6U6</accession>
<proteinExistence type="predicted"/>
<comment type="caution">
    <text evidence="1">The sequence shown here is derived from an EMBL/GenBank/DDBJ whole genome shotgun (WGS) entry which is preliminary data.</text>
</comment>